<reference evidence="2" key="1">
    <citation type="submission" date="2017-03" db="EMBL/GenBank/DDBJ databases">
        <title>Full genome sequence of a non-lethal Shewanella isolate that potentiates virulence of Vibio parahaemolyticus causing acute hepatopancreatic necrosis disease (AHPND) in shrimp.</title>
        <authorList>
            <person name="Prachumwat A."/>
            <person name="Sritunyalucksana K."/>
        </authorList>
    </citation>
    <scope>NUCLEOTIDE SEQUENCE [LARGE SCALE GENOMIC DNA]</scope>
    <source>
        <strain evidence="2">TH2012</strain>
    </source>
</reference>
<keyword evidence="2" id="KW-1185">Reference proteome</keyword>
<dbReference type="EMBL" id="CP020373">
    <property type="protein sequence ID" value="AZQ10426.1"/>
    <property type="molecule type" value="Genomic_DNA"/>
</dbReference>
<evidence type="ECO:0000313" key="2">
    <source>
        <dbReference type="Proteomes" id="UP000278437"/>
    </source>
</evidence>
<organism evidence="1 2">
    <name type="scientific">Shewanella khirikhana</name>
    <dbReference type="NCBI Taxonomy" id="1965282"/>
    <lineage>
        <taxon>Bacteria</taxon>
        <taxon>Pseudomonadati</taxon>
        <taxon>Pseudomonadota</taxon>
        <taxon>Gammaproteobacteria</taxon>
        <taxon>Alteromonadales</taxon>
        <taxon>Shewanellaceae</taxon>
        <taxon>Shewanella</taxon>
    </lineage>
</organism>
<protein>
    <submittedName>
        <fullName evidence="1">Uncharacterized protein</fullName>
    </submittedName>
</protein>
<name>A0ABM7D228_9GAMM</name>
<proteinExistence type="predicted"/>
<sequence>MKFNISVFWIVFISSNVYAYPSCLDILGEIPIPDMVEFGDHQKELFSFYGLKLQILKDTKAEILIKAIEEAKSIKAGNGIYKQVAIICSDESSVGFSMQGNAPILTGFFLLKNGCYHAGPLVYFEGNPIIIRADDSMNLKSNH</sequence>
<dbReference type="Proteomes" id="UP000278437">
    <property type="component" value="Chromosome"/>
</dbReference>
<accession>A0ABM7D228</accession>
<evidence type="ECO:0000313" key="1">
    <source>
        <dbReference type="EMBL" id="AZQ10426.1"/>
    </source>
</evidence>
<gene>
    <name evidence="1" type="ORF">STH12_01304</name>
</gene>
<dbReference type="RefSeq" id="WP_126166797.1">
    <property type="nucleotide sequence ID" value="NZ_CP020373.1"/>
</dbReference>